<dbReference type="SUPFAM" id="SSF56601">
    <property type="entry name" value="beta-lactamase/transpeptidase-like"/>
    <property type="match status" value="1"/>
</dbReference>
<dbReference type="Gene3D" id="3.40.710.10">
    <property type="entry name" value="DD-peptidase/beta-lactamase superfamily"/>
    <property type="match status" value="1"/>
</dbReference>
<dbReference type="PANTHER" id="PTHR46825">
    <property type="entry name" value="D-ALANYL-D-ALANINE-CARBOXYPEPTIDASE/ENDOPEPTIDASE AMPH"/>
    <property type="match status" value="1"/>
</dbReference>
<proteinExistence type="predicted"/>
<comment type="subcellular location">
    <subcellularLocation>
        <location evidence="1">Membrane</location>
    </subcellularLocation>
</comment>
<accession>A0A3Q9BL85</accession>
<protein>
    <submittedName>
        <fullName evidence="4">Class A beta-lactamase-related serine hydrolase</fullName>
    </submittedName>
</protein>
<dbReference type="InterPro" id="IPR050491">
    <property type="entry name" value="AmpC-like"/>
</dbReference>
<evidence type="ECO:0000256" key="2">
    <source>
        <dbReference type="ARBA" id="ARBA00023136"/>
    </source>
</evidence>
<name>A0A3Q9BL85_9LACT</name>
<evidence type="ECO:0000313" key="4">
    <source>
        <dbReference type="EMBL" id="AZP04855.1"/>
    </source>
</evidence>
<dbReference type="KEGG" id="jeh:EJN90_09495"/>
<evidence type="ECO:0000259" key="3">
    <source>
        <dbReference type="Pfam" id="PF00144"/>
    </source>
</evidence>
<dbReference type="InterPro" id="IPR001466">
    <property type="entry name" value="Beta-lactam-related"/>
</dbReference>
<dbReference type="Pfam" id="PF00144">
    <property type="entry name" value="Beta-lactamase"/>
    <property type="match status" value="1"/>
</dbReference>
<dbReference type="Proteomes" id="UP000273326">
    <property type="component" value="Chromosome"/>
</dbReference>
<keyword evidence="2" id="KW-0472">Membrane</keyword>
<dbReference type="GO" id="GO:0016020">
    <property type="term" value="C:membrane"/>
    <property type="evidence" value="ECO:0007669"/>
    <property type="project" value="UniProtKB-SubCell"/>
</dbReference>
<gene>
    <name evidence="4" type="ORF">EJN90_09495</name>
</gene>
<dbReference type="RefSeq" id="WP_126110665.1">
    <property type="nucleotide sequence ID" value="NZ_CP034465.1"/>
</dbReference>
<keyword evidence="4" id="KW-0378">Hydrolase</keyword>
<dbReference type="PANTHER" id="PTHR46825:SF11">
    <property type="entry name" value="PENICILLIN-BINDING PROTEIN 4"/>
    <property type="match status" value="1"/>
</dbReference>
<organism evidence="4 5">
    <name type="scientific">Jeotgalibaca ciconiae</name>
    <dbReference type="NCBI Taxonomy" id="2496265"/>
    <lineage>
        <taxon>Bacteria</taxon>
        <taxon>Bacillati</taxon>
        <taxon>Bacillota</taxon>
        <taxon>Bacilli</taxon>
        <taxon>Lactobacillales</taxon>
        <taxon>Carnobacteriaceae</taxon>
        <taxon>Jeotgalibaca</taxon>
    </lineage>
</organism>
<reference evidence="5" key="1">
    <citation type="submission" date="2018-12" db="EMBL/GenBank/DDBJ databases">
        <title>Complete genome sequencing of Jeotgalibaca sp. H21T32.</title>
        <authorList>
            <person name="Bae J.-W."/>
            <person name="Lee S.-Y."/>
        </authorList>
    </citation>
    <scope>NUCLEOTIDE SEQUENCE [LARGE SCALE GENOMIC DNA]</scope>
    <source>
        <strain evidence="5">H21T32</strain>
    </source>
</reference>
<dbReference type="EMBL" id="CP034465">
    <property type="protein sequence ID" value="AZP04855.1"/>
    <property type="molecule type" value="Genomic_DNA"/>
</dbReference>
<dbReference type="GO" id="GO:0016787">
    <property type="term" value="F:hydrolase activity"/>
    <property type="evidence" value="ECO:0007669"/>
    <property type="project" value="UniProtKB-KW"/>
</dbReference>
<feature type="domain" description="Beta-lactamase-related" evidence="3">
    <location>
        <begin position="25"/>
        <end position="328"/>
    </location>
</feature>
<dbReference type="InterPro" id="IPR012338">
    <property type="entry name" value="Beta-lactam/transpept-like"/>
</dbReference>
<keyword evidence="5" id="KW-1185">Reference proteome</keyword>
<evidence type="ECO:0000313" key="5">
    <source>
        <dbReference type="Proteomes" id="UP000273326"/>
    </source>
</evidence>
<sequence length="341" mass="38977">MRKQLIIEKLNEKQKELQFSGNVRVIQNSDSFTCNFGYANLPEKLENKAHTRFGIASGSKIFTAISICQLVEQGKLAFDTKLNDCLAIDFLYFDKNITIHHLLTHTSGVPDYFDEDVMEDFEELWIDRPMYHIRNVKDFLPMFQYEKMIDKVDSAFKYNNTGYILLGLVIEAVSGMIFSEYIQKNIFESAKMADSGYFSLDLLPSNVATGYVDEPEGILKSNVFSIPAKGSPDGGAYVSVEDMECFWEALLNYQLLTKPMTELLLTPQVHEEDDYFYGYGGFMKVREQKVVKFVQMGYDPGVNYHSVHYPHDDLTIIVCSNKSSGAFEMQNVVEQALLEQD</sequence>
<evidence type="ECO:0000256" key="1">
    <source>
        <dbReference type="ARBA" id="ARBA00004370"/>
    </source>
</evidence>
<dbReference type="OrthoDB" id="9803467at2"/>
<dbReference type="AlphaFoldDB" id="A0A3Q9BL85"/>